<keyword evidence="4" id="KW-1185">Reference proteome</keyword>
<dbReference type="Pfam" id="PF01541">
    <property type="entry name" value="GIY-YIG"/>
    <property type="match status" value="1"/>
</dbReference>
<dbReference type="RefSeq" id="WP_146795610.1">
    <property type="nucleotide sequence ID" value="NZ_BJUU01000016.1"/>
</dbReference>
<proteinExistence type="inferred from homology"/>
<evidence type="ECO:0000256" key="1">
    <source>
        <dbReference type="ARBA" id="ARBA00007435"/>
    </source>
</evidence>
<dbReference type="CDD" id="cd10456">
    <property type="entry name" value="GIY-YIG_UPF0213"/>
    <property type="match status" value="1"/>
</dbReference>
<evidence type="ECO:0000313" key="4">
    <source>
        <dbReference type="Proteomes" id="UP000321749"/>
    </source>
</evidence>
<gene>
    <name evidence="3" type="ORF">ABA31_22710</name>
</gene>
<protein>
    <recommendedName>
        <fullName evidence="2">GIY-YIG domain-containing protein</fullName>
    </recommendedName>
</protein>
<dbReference type="SUPFAM" id="SSF82771">
    <property type="entry name" value="GIY-YIG endonuclease"/>
    <property type="match status" value="1"/>
</dbReference>
<sequence>MPWTYLLRCADDSFYVGSTGRTLESRLQEHADGVGAEYTKRRLPVQLAWAGEFASTAEAYAMERRVHGWSRVKKEALIADDWEGVRAAARRRGVPKVRRRV</sequence>
<dbReference type="Proteomes" id="UP000321749">
    <property type="component" value="Unassembled WGS sequence"/>
</dbReference>
<dbReference type="EMBL" id="BJUU01000016">
    <property type="protein sequence ID" value="GEK80920.1"/>
    <property type="molecule type" value="Genomic_DNA"/>
</dbReference>
<name>A0AA87RIK5_9MICO</name>
<dbReference type="PANTHER" id="PTHR34477">
    <property type="entry name" value="UPF0213 PROTEIN YHBQ"/>
    <property type="match status" value="1"/>
</dbReference>
<dbReference type="Gene3D" id="3.40.1440.10">
    <property type="entry name" value="GIY-YIG endonuclease"/>
    <property type="match status" value="1"/>
</dbReference>
<dbReference type="PANTHER" id="PTHR34477:SF1">
    <property type="entry name" value="UPF0213 PROTEIN YHBQ"/>
    <property type="match status" value="1"/>
</dbReference>
<accession>A0AA87RIK5</accession>
<evidence type="ECO:0000313" key="3">
    <source>
        <dbReference type="EMBL" id="GEK80920.1"/>
    </source>
</evidence>
<evidence type="ECO:0000259" key="2">
    <source>
        <dbReference type="PROSITE" id="PS50164"/>
    </source>
</evidence>
<feature type="domain" description="GIY-YIG" evidence="2">
    <location>
        <begin position="1"/>
        <end position="76"/>
    </location>
</feature>
<dbReference type="InterPro" id="IPR000305">
    <property type="entry name" value="GIY-YIG_endonuc"/>
</dbReference>
<reference evidence="3 4" key="1">
    <citation type="submission" date="2019-07" db="EMBL/GenBank/DDBJ databases">
        <title>Whole genome shotgun sequence of Agrococcus baldri NBRC 103055.</title>
        <authorList>
            <person name="Hosoyama A."/>
            <person name="Uohara A."/>
            <person name="Ohji S."/>
            <person name="Ichikawa N."/>
        </authorList>
    </citation>
    <scope>NUCLEOTIDE SEQUENCE [LARGE SCALE GENOMIC DNA]</scope>
    <source>
        <strain evidence="3 4">NBRC 103055</strain>
    </source>
</reference>
<comment type="similarity">
    <text evidence="1">Belongs to the UPF0213 family.</text>
</comment>
<comment type="caution">
    <text evidence="3">The sequence shown here is derived from an EMBL/GenBank/DDBJ whole genome shotgun (WGS) entry which is preliminary data.</text>
</comment>
<dbReference type="InterPro" id="IPR035901">
    <property type="entry name" value="GIY-YIG_endonuc_sf"/>
</dbReference>
<dbReference type="InterPro" id="IPR050190">
    <property type="entry name" value="UPF0213_domain"/>
</dbReference>
<dbReference type="PROSITE" id="PS50164">
    <property type="entry name" value="GIY_YIG"/>
    <property type="match status" value="1"/>
</dbReference>
<dbReference type="AlphaFoldDB" id="A0AA87RIK5"/>
<organism evidence="3 4">
    <name type="scientific">Agrococcus baldri</name>
    <dbReference type="NCBI Taxonomy" id="153730"/>
    <lineage>
        <taxon>Bacteria</taxon>
        <taxon>Bacillati</taxon>
        <taxon>Actinomycetota</taxon>
        <taxon>Actinomycetes</taxon>
        <taxon>Micrococcales</taxon>
        <taxon>Microbacteriaceae</taxon>
        <taxon>Agrococcus</taxon>
    </lineage>
</organism>